<comment type="caution">
    <text evidence="2">The sequence shown here is derived from an EMBL/GenBank/DDBJ whole genome shotgun (WGS) entry which is preliminary data.</text>
</comment>
<sequence>MWRLNLQLAISMEKKYCIFEKLIEPDDDTDKICVPIPNASSLVNEVFIMCNNNKYRAWLSKEVRHKEIVESQKEGRSFRKQFKKRLSDIEKKRLELQEENKTKEIK</sequence>
<feature type="coiled-coil region" evidence="1">
    <location>
        <begin position="79"/>
        <end position="106"/>
    </location>
</feature>
<evidence type="ECO:0000313" key="2">
    <source>
        <dbReference type="EMBL" id="KAJ8309840.1"/>
    </source>
</evidence>
<organism evidence="2 3">
    <name type="scientific">Tegillarca granosa</name>
    <name type="common">Malaysian cockle</name>
    <name type="synonym">Anadara granosa</name>
    <dbReference type="NCBI Taxonomy" id="220873"/>
    <lineage>
        <taxon>Eukaryota</taxon>
        <taxon>Metazoa</taxon>
        <taxon>Spiralia</taxon>
        <taxon>Lophotrochozoa</taxon>
        <taxon>Mollusca</taxon>
        <taxon>Bivalvia</taxon>
        <taxon>Autobranchia</taxon>
        <taxon>Pteriomorphia</taxon>
        <taxon>Arcoida</taxon>
        <taxon>Arcoidea</taxon>
        <taxon>Arcidae</taxon>
        <taxon>Tegillarca</taxon>
    </lineage>
</organism>
<evidence type="ECO:0000313" key="3">
    <source>
        <dbReference type="Proteomes" id="UP001217089"/>
    </source>
</evidence>
<name>A0ABQ9F2M5_TEGGR</name>
<evidence type="ECO:0000256" key="1">
    <source>
        <dbReference type="SAM" id="Coils"/>
    </source>
</evidence>
<reference evidence="2 3" key="1">
    <citation type="submission" date="2022-12" db="EMBL/GenBank/DDBJ databases">
        <title>Chromosome-level genome of Tegillarca granosa.</title>
        <authorList>
            <person name="Kim J."/>
        </authorList>
    </citation>
    <scope>NUCLEOTIDE SEQUENCE [LARGE SCALE GENOMIC DNA]</scope>
    <source>
        <strain evidence="2">Teg-2019</strain>
        <tissue evidence="2">Adductor muscle</tissue>
    </source>
</reference>
<gene>
    <name evidence="2" type="ORF">KUTeg_011705</name>
</gene>
<dbReference type="Proteomes" id="UP001217089">
    <property type="component" value="Unassembled WGS sequence"/>
</dbReference>
<accession>A0ABQ9F2M5</accession>
<keyword evidence="1" id="KW-0175">Coiled coil</keyword>
<protein>
    <submittedName>
        <fullName evidence="2">Uncharacterized protein</fullName>
    </submittedName>
</protein>
<dbReference type="EMBL" id="JARBDR010000640">
    <property type="protein sequence ID" value="KAJ8309840.1"/>
    <property type="molecule type" value="Genomic_DNA"/>
</dbReference>
<keyword evidence="3" id="KW-1185">Reference proteome</keyword>
<proteinExistence type="predicted"/>